<evidence type="ECO:0000256" key="2">
    <source>
        <dbReference type="ARBA" id="ARBA00022679"/>
    </source>
</evidence>
<protein>
    <recommendedName>
        <fullName evidence="6">Carbohydrate kinase FGGY C-terminal domain-containing protein</fullName>
    </recommendedName>
</protein>
<dbReference type="EMBL" id="BSUN01000001">
    <property type="protein sequence ID" value="GMA34143.1"/>
    <property type="molecule type" value="Genomic_DNA"/>
</dbReference>
<dbReference type="SUPFAM" id="SSF53067">
    <property type="entry name" value="Actin-like ATPase domain"/>
    <property type="match status" value="1"/>
</dbReference>
<evidence type="ECO:0000259" key="6">
    <source>
        <dbReference type="Pfam" id="PF02782"/>
    </source>
</evidence>
<gene>
    <name evidence="7" type="ORF">GCM10025876_03470</name>
</gene>
<keyword evidence="4" id="KW-0418">Kinase</keyword>
<feature type="domain" description="Carbohydrate kinase FGGY C-terminal" evidence="6">
    <location>
        <begin position="2"/>
        <end position="39"/>
    </location>
</feature>
<keyword evidence="5" id="KW-0067">ATP-binding</keyword>
<comment type="similarity">
    <text evidence="1">Belongs to the FGGY kinase family.</text>
</comment>
<dbReference type="Gene3D" id="3.30.420.40">
    <property type="match status" value="1"/>
</dbReference>
<organism evidence="7 8">
    <name type="scientific">Demequina litorisediminis</name>
    <dbReference type="NCBI Taxonomy" id="1849022"/>
    <lineage>
        <taxon>Bacteria</taxon>
        <taxon>Bacillati</taxon>
        <taxon>Actinomycetota</taxon>
        <taxon>Actinomycetes</taxon>
        <taxon>Micrococcales</taxon>
        <taxon>Demequinaceae</taxon>
        <taxon>Demequina</taxon>
    </lineage>
</organism>
<dbReference type="Pfam" id="PF02782">
    <property type="entry name" value="FGGY_C"/>
    <property type="match status" value="1"/>
</dbReference>
<comment type="caution">
    <text evidence="7">The sequence shown here is derived from an EMBL/GenBank/DDBJ whole genome shotgun (WGS) entry which is preliminary data.</text>
</comment>
<keyword evidence="3" id="KW-0547">Nucleotide-binding</keyword>
<reference evidence="8" key="1">
    <citation type="journal article" date="2019" name="Int. J. Syst. Evol. Microbiol.">
        <title>The Global Catalogue of Microorganisms (GCM) 10K type strain sequencing project: providing services to taxonomists for standard genome sequencing and annotation.</title>
        <authorList>
            <consortium name="The Broad Institute Genomics Platform"/>
            <consortium name="The Broad Institute Genome Sequencing Center for Infectious Disease"/>
            <person name="Wu L."/>
            <person name="Ma J."/>
        </authorList>
    </citation>
    <scope>NUCLEOTIDE SEQUENCE [LARGE SCALE GENOMIC DNA]</scope>
    <source>
        <strain evidence="8">NBRC 112299</strain>
    </source>
</reference>
<dbReference type="InterPro" id="IPR018485">
    <property type="entry name" value="FGGY_C"/>
</dbReference>
<evidence type="ECO:0000313" key="7">
    <source>
        <dbReference type="EMBL" id="GMA34143.1"/>
    </source>
</evidence>
<dbReference type="PANTHER" id="PTHR10196">
    <property type="entry name" value="SUGAR KINASE"/>
    <property type="match status" value="1"/>
</dbReference>
<evidence type="ECO:0000256" key="1">
    <source>
        <dbReference type="ARBA" id="ARBA00009156"/>
    </source>
</evidence>
<evidence type="ECO:0000256" key="3">
    <source>
        <dbReference type="ARBA" id="ARBA00022741"/>
    </source>
</evidence>
<dbReference type="Proteomes" id="UP001157125">
    <property type="component" value="Unassembled WGS sequence"/>
</dbReference>
<proteinExistence type="inferred from homology"/>
<evidence type="ECO:0000256" key="5">
    <source>
        <dbReference type="ARBA" id="ARBA00022840"/>
    </source>
</evidence>
<dbReference type="PANTHER" id="PTHR10196:SF69">
    <property type="entry name" value="GLYCEROL KINASE"/>
    <property type="match status" value="1"/>
</dbReference>
<accession>A0ABQ6IBM1</accession>
<keyword evidence="2" id="KW-0808">Transferase</keyword>
<keyword evidence="8" id="KW-1185">Reference proteome</keyword>
<evidence type="ECO:0000256" key="4">
    <source>
        <dbReference type="ARBA" id="ARBA00022777"/>
    </source>
</evidence>
<dbReference type="InterPro" id="IPR043129">
    <property type="entry name" value="ATPase_NBD"/>
</dbReference>
<name>A0ABQ6IBM1_9MICO</name>
<evidence type="ECO:0000313" key="8">
    <source>
        <dbReference type="Proteomes" id="UP001157125"/>
    </source>
</evidence>
<sequence length="91" mass="10273">MVANEVLMQFQADLLDVDVVRPQVAETTALGAAYAAGIAVGYWSGEQDVIENWAEDKRWTPAMDSDERARLMRNWKKAVTKTLDWVDDDVN</sequence>